<dbReference type="InterPro" id="IPR039896">
    <property type="entry name" value="Red-like"/>
</dbReference>
<feature type="compositionally biased region" description="Low complexity" evidence="3">
    <location>
        <begin position="38"/>
        <end position="49"/>
    </location>
</feature>
<feature type="region of interest" description="Disordered" evidence="3">
    <location>
        <begin position="1"/>
        <end position="64"/>
    </location>
</feature>
<feature type="region of interest" description="Disordered" evidence="3">
    <location>
        <begin position="438"/>
        <end position="476"/>
    </location>
</feature>
<evidence type="ECO:0000256" key="3">
    <source>
        <dbReference type="SAM" id="MobiDB-lite"/>
    </source>
</evidence>
<protein>
    <recommendedName>
        <fullName evidence="4">RED-like N-terminal domain-containing protein</fullName>
    </recommendedName>
</protein>
<feature type="domain" description="RED-like N-terminal" evidence="4">
    <location>
        <begin position="54"/>
        <end position="148"/>
    </location>
</feature>
<feature type="compositionally biased region" description="Pro residues" evidence="3">
    <location>
        <begin position="278"/>
        <end position="288"/>
    </location>
</feature>
<feature type="compositionally biased region" description="Basic and acidic residues" evidence="3">
    <location>
        <begin position="457"/>
        <end position="476"/>
    </location>
</feature>
<keyword evidence="6" id="KW-1185">Reference proteome</keyword>
<evidence type="ECO:0000313" key="5">
    <source>
        <dbReference type="EMBL" id="OCB86451.1"/>
    </source>
</evidence>
<dbReference type="PANTHER" id="PTHR12765">
    <property type="entry name" value="RED PROTEIN IK FACTOR CYTOKINE IK"/>
    <property type="match status" value="1"/>
</dbReference>
<dbReference type="Pfam" id="PF07808">
    <property type="entry name" value="RED_N"/>
    <property type="match status" value="1"/>
</dbReference>
<feature type="compositionally biased region" description="Basic and acidic residues" evidence="3">
    <location>
        <begin position="375"/>
        <end position="387"/>
    </location>
</feature>
<feature type="compositionally biased region" description="Low complexity" evidence="3">
    <location>
        <begin position="242"/>
        <end position="257"/>
    </location>
</feature>
<feature type="compositionally biased region" description="Basic and acidic residues" evidence="3">
    <location>
        <begin position="404"/>
        <end position="415"/>
    </location>
</feature>
<dbReference type="InterPro" id="IPR012916">
    <property type="entry name" value="RED_N"/>
</dbReference>
<feature type="region of interest" description="Disordered" evidence="3">
    <location>
        <begin position="177"/>
        <end position="196"/>
    </location>
</feature>
<feature type="compositionally biased region" description="Basic residues" evidence="3">
    <location>
        <begin position="447"/>
        <end position="456"/>
    </location>
</feature>
<dbReference type="Proteomes" id="UP000757232">
    <property type="component" value="Unassembled WGS sequence"/>
</dbReference>
<comment type="caution">
    <text evidence="5">The sequence shown here is derived from an EMBL/GenBank/DDBJ whole genome shotgun (WGS) entry which is preliminary data.</text>
</comment>
<organism evidence="5 6">
    <name type="scientific">Sanghuangporus baumii</name>
    <name type="common">Phellinus baumii</name>
    <dbReference type="NCBI Taxonomy" id="108892"/>
    <lineage>
        <taxon>Eukaryota</taxon>
        <taxon>Fungi</taxon>
        <taxon>Dikarya</taxon>
        <taxon>Basidiomycota</taxon>
        <taxon>Agaricomycotina</taxon>
        <taxon>Agaricomycetes</taxon>
        <taxon>Hymenochaetales</taxon>
        <taxon>Hymenochaetaceae</taxon>
        <taxon>Sanghuangporus</taxon>
    </lineage>
</organism>
<feature type="region of interest" description="Disordered" evidence="3">
    <location>
        <begin position="210"/>
        <end position="416"/>
    </location>
</feature>
<feature type="compositionally biased region" description="Acidic residues" evidence="3">
    <location>
        <begin position="304"/>
        <end position="318"/>
    </location>
</feature>
<evidence type="ECO:0000256" key="1">
    <source>
        <dbReference type="ARBA" id="ARBA00004123"/>
    </source>
</evidence>
<dbReference type="GO" id="GO:0005634">
    <property type="term" value="C:nucleus"/>
    <property type="evidence" value="ECO:0007669"/>
    <property type="project" value="UniProtKB-SubCell"/>
</dbReference>
<dbReference type="OrthoDB" id="3366823at2759"/>
<feature type="compositionally biased region" description="Basic and acidic residues" evidence="3">
    <location>
        <begin position="320"/>
        <end position="361"/>
    </location>
</feature>
<dbReference type="EMBL" id="LNZH02000202">
    <property type="protein sequence ID" value="OCB86451.1"/>
    <property type="molecule type" value="Genomic_DNA"/>
</dbReference>
<sequence>MDQDAFRKLLSTPKQNGSHNTPSRGSWLSKAKEDQKKTAAASADTSKPAFKPRKVKKQSDFGYRDRAAERRTGLAGDFAEVESVLETFEKQHANEDKEIVEEQRKYLGGDSEHTVLVKGLDFALLEQTKARLAASSSTKDDEELEEAFRGAISGSPPALEEVLPSKKRTREDIVRELKNKKTKGEANGGDATTPVVDKSIEEAKKEGKFKPIGFKPIGGSNSKAKDGKEVKKKKKRKVEGNAVVAQTTTTSSAGAGAEKVDVLSGSNVVQDSDKEPLRPVPASVPEPEPLNEDFDIFAGAGEYEGIDLGDDDEDDSVDGDSSRERKGDSPSETHSPDVSRQEQAERRDEQQTEPRPNRKWIEDDEELDKSTSAPPDRRLPIHADAKGKQRATTPHLDEPPSTDVHSEHEDSKPELITRLAPLASSSIPSIQDILAADAAREAEEKRKARKEKQKNKRGVDGGEGGGEKKKVSAEAKINRDYQKLKSYTAKKGGGLGV</sequence>
<evidence type="ECO:0000259" key="4">
    <source>
        <dbReference type="Pfam" id="PF07808"/>
    </source>
</evidence>
<feature type="region of interest" description="Disordered" evidence="3">
    <location>
        <begin position="133"/>
        <end position="171"/>
    </location>
</feature>
<gene>
    <name evidence="5" type="ORF">A7U60_g6573</name>
</gene>
<feature type="compositionally biased region" description="Polar residues" evidence="3">
    <location>
        <begin position="12"/>
        <end position="26"/>
    </location>
</feature>
<keyword evidence="2" id="KW-0539">Nucleus</keyword>
<name>A0A9Q5HV16_SANBA</name>
<proteinExistence type="predicted"/>
<accession>A0A9Q5HV16</accession>
<evidence type="ECO:0000313" key="6">
    <source>
        <dbReference type="Proteomes" id="UP000757232"/>
    </source>
</evidence>
<comment type="subcellular location">
    <subcellularLocation>
        <location evidence="1">Nucleus</location>
    </subcellularLocation>
</comment>
<reference evidence="5" key="1">
    <citation type="submission" date="2016-06" db="EMBL/GenBank/DDBJ databases">
        <title>Draft Genome sequence of the fungus Inonotus baumii.</title>
        <authorList>
            <person name="Zhu H."/>
            <person name="Lin W."/>
        </authorList>
    </citation>
    <scope>NUCLEOTIDE SEQUENCE</scope>
    <source>
        <strain evidence="5">821</strain>
    </source>
</reference>
<dbReference type="AlphaFoldDB" id="A0A9Q5HV16"/>
<evidence type="ECO:0000256" key="2">
    <source>
        <dbReference type="ARBA" id="ARBA00023242"/>
    </source>
</evidence>